<comment type="caution">
    <text evidence="1">The sequence shown here is derived from an EMBL/GenBank/DDBJ whole genome shotgun (WGS) entry which is preliminary data.</text>
</comment>
<dbReference type="CDD" id="cd09272">
    <property type="entry name" value="RNase_HI_RT_Ty1"/>
    <property type="match status" value="1"/>
</dbReference>
<accession>A0ABD3JS95</accession>
<dbReference type="AlphaFoldDB" id="A0ABD3JS95"/>
<dbReference type="EMBL" id="JBJKBG010000007">
    <property type="protein sequence ID" value="KAL3729902.1"/>
    <property type="molecule type" value="Genomic_DNA"/>
</dbReference>
<dbReference type="PANTHER" id="PTHR11439:SF503">
    <property type="entry name" value="CYSTEINE-RICH RLK (RECEPTOR-LIKE PROTEIN KINASE) 8"/>
    <property type="match status" value="1"/>
</dbReference>
<protein>
    <submittedName>
        <fullName evidence="1">Uncharacterized protein</fullName>
    </submittedName>
</protein>
<reference evidence="1 2" key="1">
    <citation type="submission" date="2024-11" db="EMBL/GenBank/DDBJ databases">
        <title>Chromosome-level genome assembly of Eucalyptus globulus Labill. provides insights into its genome evolution.</title>
        <authorList>
            <person name="Li X."/>
        </authorList>
    </citation>
    <scope>NUCLEOTIDE SEQUENCE [LARGE SCALE GENOMIC DNA]</scope>
    <source>
        <strain evidence="1">CL2024</strain>
        <tissue evidence="1">Fresh tender leaves</tissue>
    </source>
</reference>
<evidence type="ECO:0000313" key="2">
    <source>
        <dbReference type="Proteomes" id="UP001634007"/>
    </source>
</evidence>
<keyword evidence="2" id="KW-1185">Reference proteome</keyword>
<gene>
    <name evidence="1" type="ORF">ACJRO7_026971</name>
</gene>
<dbReference type="Proteomes" id="UP001634007">
    <property type="component" value="Unassembled WGS sequence"/>
</dbReference>
<proteinExistence type="predicted"/>
<organism evidence="1 2">
    <name type="scientific">Eucalyptus globulus</name>
    <name type="common">Tasmanian blue gum</name>
    <dbReference type="NCBI Taxonomy" id="34317"/>
    <lineage>
        <taxon>Eukaryota</taxon>
        <taxon>Viridiplantae</taxon>
        <taxon>Streptophyta</taxon>
        <taxon>Embryophyta</taxon>
        <taxon>Tracheophyta</taxon>
        <taxon>Spermatophyta</taxon>
        <taxon>Magnoliopsida</taxon>
        <taxon>eudicotyledons</taxon>
        <taxon>Gunneridae</taxon>
        <taxon>Pentapetalae</taxon>
        <taxon>rosids</taxon>
        <taxon>malvids</taxon>
        <taxon>Myrtales</taxon>
        <taxon>Myrtaceae</taxon>
        <taxon>Myrtoideae</taxon>
        <taxon>Eucalypteae</taxon>
        <taxon>Eucalyptus</taxon>
    </lineage>
</organism>
<dbReference type="PANTHER" id="PTHR11439">
    <property type="entry name" value="GAG-POL-RELATED RETROTRANSPOSON"/>
    <property type="match status" value="1"/>
</dbReference>
<evidence type="ECO:0000313" key="1">
    <source>
        <dbReference type="EMBL" id="KAL3729902.1"/>
    </source>
</evidence>
<name>A0ABD3JS95_EUCGL</name>
<sequence>MEECRSVSTPVAAKKKLQKSDGTEAVDVSMYRSLIGCLMYLTATRPDILFAVSVLSRFMSDPSQLHLIAAKRILRYLKGTMFFGVKFRRSQEFNLQGYSDCDWAGSMDDMKSTSGYCFSLGSACFTWCSKKQEIVAQSTAEAEFIAATAAANQALWLKKIMKDLWLNFN</sequence>